<gene>
    <name evidence="9" type="primary">PLEST003176</name>
    <name evidence="9" type="ORF">PLESTB_001173200</name>
</gene>
<dbReference type="Proteomes" id="UP001165080">
    <property type="component" value="Unassembled WGS sequence"/>
</dbReference>
<dbReference type="Pfam" id="PF14778">
    <property type="entry name" value="ODR4-like"/>
    <property type="match status" value="1"/>
</dbReference>
<feature type="transmembrane region" description="Helical" evidence="8">
    <location>
        <begin position="549"/>
        <end position="570"/>
    </location>
</feature>
<dbReference type="AlphaFoldDB" id="A0A9W6F5B4"/>
<protein>
    <recommendedName>
        <fullName evidence="11">Protein odr-4 homolog</fullName>
    </recommendedName>
</protein>
<dbReference type="InterPro" id="IPR029454">
    <property type="entry name" value="ODR-4-like"/>
</dbReference>
<evidence type="ECO:0000256" key="7">
    <source>
        <dbReference type="SAM" id="MobiDB-lite"/>
    </source>
</evidence>
<accession>A0A9W6F5B4</accession>
<comment type="subcellular location">
    <subcellularLocation>
        <location evidence="1">Membrane</location>
    </subcellularLocation>
</comment>
<proteinExistence type="inferred from homology"/>
<evidence type="ECO:0000313" key="9">
    <source>
        <dbReference type="EMBL" id="GLC57012.1"/>
    </source>
</evidence>
<evidence type="ECO:0000256" key="4">
    <source>
        <dbReference type="ARBA" id="ARBA00022989"/>
    </source>
</evidence>
<dbReference type="PANTHER" id="PTHR33966:SF1">
    <property type="entry name" value="PROTEIN ODR-4 HOMOLOG"/>
    <property type="match status" value="1"/>
</dbReference>
<evidence type="ECO:0000256" key="5">
    <source>
        <dbReference type="ARBA" id="ARBA00023136"/>
    </source>
</evidence>
<evidence type="ECO:0000256" key="1">
    <source>
        <dbReference type="ARBA" id="ARBA00004370"/>
    </source>
</evidence>
<evidence type="ECO:0000313" key="10">
    <source>
        <dbReference type="Proteomes" id="UP001165080"/>
    </source>
</evidence>
<comment type="caution">
    <text evidence="9">The sequence shown here is derived from an EMBL/GenBank/DDBJ whole genome shotgun (WGS) entry which is preliminary data.</text>
</comment>
<name>A0A9W6F5B4_9CHLO</name>
<comment type="similarity">
    <text evidence="2">Belongs to the ODR-4 family.</text>
</comment>
<dbReference type="PANTHER" id="PTHR33966">
    <property type="entry name" value="PROTEIN ODR-4 HOMOLOG"/>
    <property type="match status" value="1"/>
</dbReference>
<dbReference type="EMBL" id="BRXU01000017">
    <property type="protein sequence ID" value="GLC57012.1"/>
    <property type="molecule type" value="Genomic_DNA"/>
</dbReference>
<keyword evidence="5 8" id="KW-0472">Membrane</keyword>
<evidence type="ECO:0000256" key="2">
    <source>
        <dbReference type="ARBA" id="ARBA00010131"/>
    </source>
</evidence>
<evidence type="ECO:0000256" key="6">
    <source>
        <dbReference type="SAM" id="Coils"/>
    </source>
</evidence>
<reference evidence="9 10" key="1">
    <citation type="journal article" date="2023" name="Commun. Biol.">
        <title>Reorganization of the ancestral sex-determining regions during the evolution of trioecy in Pleodorina starrii.</title>
        <authorList>
            <person name="Takahashi K."/>
            <person name="Suzuki S."/>
            <person name="Kawai-Toyooka H."/>
            <person name="Yamamoto K."/>
            <person name="Hamaji T."/>
            <person name="Ootsuki R."/>
            <person name="Yamaguchi H."/>
            <person name="Kawachi M."/>
            <person name="Higashiyama T."/>
            <person name="Nozaki H."/>
        </authorList>
    </citation>
    <scope>NUCLEOTIDE SEQUENCE [LARGE SCALE GENOMIC DNA]</scope>
    <source>
        <strain evidence="9 10">NIES-4479</strain>
    </source>
</reference>
<keyword evidence="4 8" id="KW-1133">Transmembrane helix</keyword>
<feature type="region of interest" description="Disordered" evidence="7">
    <location>
        <begin position="325"/>
        <end position="344"/>
    </location>
</feature>
<organism evidence="9 10">
    <name type="scientific">Pleodorina starrii</name>
    <dbReference type="NCBI Taxonomy" id="330485"/>
    <lineage>
        <taxon>Eukaryota</taxon>
        <taxon>Viridiplantae</taxon>
        <taxon>Chlorophyta</taxon>
        <taxon>core chlorophytes</taxon>
        <taxon>Chlorophyceae</taxon>
        <taxon>CS clade</taxon>
        <taxon>Chlamydomonadales</taxon>
        <taxon>Volvocaceae</taxon>
        <taxon>Pleodorina</taxon>
    </lineage>
</organism>
<keyword evidence="3 8" id="KW-0812">Transmembrane</keyword>
<sequence length="579" mass="57482">MARTCQADDALEKQFEALLKQQAGPEVGLLVGKHATGAKALLYGTIKTPSQEQLEPIVVAGGAGPPAGGQAARRRAGGPAAGGGGAAVSLEVEWITEHARQVARMLPGGLSVLGLYVFCPEAAYSVAAPQLCALLAGLAAACLSPTGTATTAAGDAAAAAGGDAQQQQQHQQPYLLLLHIDSTSRKQALRALPVSTSVSTASASASVSSLRPVELKFAPTLGSLVLLRCWHGVDLALPVPTAGAAGGGGGGEGGSGAQLRRQLAALVAAESERIRCGVFVAAGGSVPAESAQVGEALSCPSGSGSGSSGPLHVPTFDLTFLAPPRCLEPQPHTSAEAAGAPASQSQTQQAAGLVAVGQARLRGCLQGLAFVGKREAVGRAVADLKADLLASLSARLDLLVEEAARVSEQLQEEGQQQEGQQGATAAAAVHPLLSAPTQLGGAAGRCGGCDVALPRRVLLPWLGGGLALCDYLLEGEPSEAAAERARELLALQAEKGCQVVVEHEMPPAAAAAAGPWQPNVVAGEGLQGGGKAAGASSAASLSSRLSCGVTMAASLAVAAVASAVGLLSLLGQPAGQQPQ</sequence>
<keyword evidence="6" id="KW-0175">Coiled coil</keyword>
<keyword evidence="10" id="KW-1185">Reference proteome</keyword>
<evidence type="ECO:0008006" key="11">
    <source>
        <dbReference type="Google" id="ProtNLM"/>
    </source>
</evidence>
<feature type="coiled-coil region" evidence="6">
    <location>
        <begin position="389"/>
        <end position="420"/>
    </location>
</feature>
<dbReference type="GO" id="GO:0016020">
    <property type="term" value="C:membrane"/>
    <property type="evidence" value="ECO:0007669"/>
    <property type="project" value="UniProtKB-SubCell"/>
</dbReference>
<dbReference type="OrthoDB" id="21458at2759"/>
<evidence type="ECO:0000256" key="8">
    <source>
        <dbReference type="SAM" id="Phobius"/>
    </source>
</evidence>
<evidence type="ECO:0000256" key="3">
    <source>
        <dbReference type="ARBA" id="ARBA00022692"/>
    </source>
</evidence>
<dbReference type="GO" id="GO:0008104">
    <property type="term" value="P:intracellular protein localization"/>
    <property type="evidence" value="ECO:0007669"/>
    <property type="project" value="TreeGrafter"/>
</dbReference>
<dbReference type="GO" id="GO:0012505">
    <property type="term" value="C:endomembrane system"/>
    <property type="evidence" value="ECO:0007669"/>
    <property type="project" value="TreeGrafter"/>
</dbReference>